<comment type="caution">
    <text evidence="1">The sequence shown here is derived from an EMBL/GenBank/DDBJ whole genome shotgun (WGS) entry which is preliminary data.</text>
</comment>
<gene>
    <name evidence="1" type="ORF">GCWU000324_03002</name>
</gene>
<accession>C4GMR5</accession>
<dbReference type="EMBL" id="ACJW02000008">
    <property type="protein sequence ID" value="EEP66601.1"/>
    <property type="molecule type" value="Genomic_DNA"/>
</dbReference>
<dbReference type="AlphaFoldDB" id="C4GMR5"/>
<evidence type="ECO:0000313" key="1">
    <source>
        <dbReference type="EMBL" id="EEP66601.1"/>
    </source>
</evidence>
<dbReference type="HOGENOM" id="CLU_2436882_0_0_4"/>
<protein>
    <submittedName>
        <fullName evidence="1">Uncharacterized protein</fullName>
    </submittedName>
</protein>
<evidence type="ECO:0000313" key="2">
    <source>
        <dbReference type="Proteomes" id="UP000003009"/>
    </source>
</evidence>
<name>C4GMR5_9NEIS</name>
<organism evidence="1 2">
    <name type="scientific">Kingella oralis ATCC 51147</name>
    <dbReference type="NCBI Taxonomy" id="629741"/>
    <lineage>
        <taxon>Bacteria</taxon>
        <taxon>Pseudomonadati</taxon>
        <taxon>Pseudomonadota</taxon>
        <taxon>Betaproteobacteria</taxon>
        <taxon>Neisseriales</taxon>
        <taxon>Neisseriaceae</taxon>
        <taxon>Kingella</taxon>
    </lineage>
</organism>
<reference evidence="1" key="1">
    <citation type="submission" date="2009-04" db="EMBL/GenBank/DDBJ databases">
        <authorList>
            <person name="Weinstock G."/>
            <person name="Sodergren E."/>
            <person name="Clifton S."/>
            <person name="Fulton L."/>
            <person name="Fulton B."/>
            <person name="Courtney L."/>
            <person name="Fronick C."/>
            <person name="Harrison M."/>
            <person name="Strong C."/>
            <person name="Farmer C."/>
            <person name="Delahaunty K."/>
            <person name="Markovic C."/>
            <person name="Hall O."/>
            <person name="Minx P."/>
            <person name="Tomlinson C."/>
            <person name="Mitreva M."/>
            <person name="Nelson J."/>
            <person name="Hou S."/>
            <person name="Wollam A."/>
            <person name="Pepin K.H."/>
            <person name="Johnson M."/>
            <person name="Bhonagiri V."/>
            <person name="Nash W.E."/>
            <person name="Warren W."/>
            <person name="Chinwalla A."/>
            <person name="Mardis E.R."/>
            <person name="Wilson R.K."/>
        </authorList>
    </citation>
    <scope>NUCLEOTIDE SEQUENCE [LARGE SCALE GENOMIC DNA]</scope>
    <source>
        <strain evidence="1">ATCC 51147</strain>
    </source>
</reference>
<keyword evidence="2" id="KW-1185">Reference proteome</keyword>
<sequence>MRFARHANRQPENPLWHIVATLSIFRLPVAHKYNKHKRKPAHSQPNNASHPINPFAHHFQVALKSKETLNPAFLHSACFKPILPIPKWAA</sequence>
<dbReference type="STRING" id="629741.GCWU000324_03002"/>
<proteinExistence type="predicted"/>
<dbReference type="Proteomes" id="UP000003009">
    <property type="component" value="Unassembled WGS sequence"/>
</dbReference>